<dbReference type="CDD" id="cd00519">
    <property type="entry name" value="Lipase_3"/>
    <property type="match status" value="1"/>
</dbReference>
<dbReference type="GO" id="GO:0006629">
    <property type="term" value="P:lipid metabolic process"/>
    <property type="evidence" value="ECO:0007669"/>
    <property type="project" value="InterPro"/>
</dbReference>
<protein>
    <submittedName>
        <fullName evidence="8">Alpha/beta-hydrolase</fullName>
    </submittedName>
</protein>
<feature type="signal peptide" evidence="6">
    <location>
        <begin position="1"/>
        <end position="24"/>
    </location>
</feature>
<evidence type="ECO:0000259" key="7">
    <source>
        <dbReference type="Pfam" id="PF01764"/>
    </source>
</evidence>
<proteinExistence type="inferred from homology"/>
<feature type="chain" id="PRO_5016467259" evidence="6">
    <location>
        <begin position="25"/>
        <end position="308"/>
    </location>
</feature>
<feature type="domain" description="Fungal lipase-type" evidence="7">
    <location>
        <begin position="90"/>
        <end position="234"/>
    </location>
</feature>
<evidence type="ECO:0000256" key="4">
    <source>
        <dbReference type="ARBA" id="ARBA00047591"/>
    </source>
</evidence>
<dbReference type="RefSeq" id="XP_025379510.1">
    <property type="nucleotide sequence ID" value="XM_025524891.1"/>
</dbReference>
<comment type="similarity">
    <text evidence="3">Belongs to the AB hydrolase superfamily. Lipase family. Class 3 subfamily.</text>
</comment>
<dbReference type="InterPro" id="IPR002921">
    <property type="entry name" value="Fungal_lipase-type"/>
</dbReference>
<keyword evidence="8" id="KW-0378">Hydrolase</keyword>
<dbReference type="Gene3D" id="3.40.50.1820">
    <property type="entry name" value="alpha/beta hydrolase"/>
    <property type="match status" value="1"/>
</dbReference>
<evidence type="ECO:0000256" key="3">
    <source>
        <dbReference type="ARBA" id="ARBA00043996"/>
    </source>
</evidence>
<dbReference type="EMBL" id="KZ819635">
    <property type="protein sequence ID" value="PWN92312.1"/>
    <property type="molecule type" value="Genomic_DNA"/>
</dbReference>
<evidence type="ECO:0000313" key="9">
    <source>
        <dbReference type="Proteomes" id="UP000245768"/>
    </source>
</evidence>
<organism evidence="8 9">
    <name type="scientific">Acaromyces ingoldii</name>
    <dbReference type="NCBI Taxonomy" id="215250"/>
    <lineage>
        <taxon>Eukaryota</taxon>
        <taxon>Fungi</taxon>
        <taxon>Dikarya</taxon>
        <taxon>Basidiomycota</taxon>
        <taxon>Ustilaginomycotina</taxon>
        <taxon>Exobasidiomycetes</taxon>
        <taxon>Exobasidiales</taxon>
        <taxon>Cryptobasidiaceae</taxon>
        <taxon>Acaromyces</taxon>
    </lineage>
</organism>
<dbReference type="AlphaFoldDB" id="A0A316YT59"/>
<dbReference type="GeneID" id="37046807"/>
<dbReference type="PANTHER" id="PTHR45856">
    <property type="entry name" value="ALPHA/BETA-HYDROLASES SUPERFAMILY PROTEIN"/>
    <property type="match status" value="1"/>
</dbReference>
<accession>A0A316YT59</accession>
<dbReference type="STRING" id="215250.A0A316YT59"/>
<keyword evidence="2" id="KW-1015">Disulfide bond</keyword>
<dbReference type="SUPFAM" id="SSF53474">
    <property type="entry name" value="alpha/beta-Hydrolases"/>
    <property type="match status" value="1"/>
</dbReference>
<evidence type="ECO:0000256" key="5">
    <source>
        <dbReference type="ARBA" id="ARBA00048461"/>
    </source>
</evidence>
<keyword evidence="1 6" id="KW-0732">Signal</keyword>
<evidence type="ECO:0000256" key="2">
    <source>
        <dbReference type="ARBA" id="ARBA00023157"/>
    </source>
</evidence>
<dbReference type="InParanoid" id="A0A316YT59"/>
<dbReference type="OrthoDB" id="426718at2759"/>
<comment type="catalytic activity">
    <reaction evidence="4">
        <text>a diacylglycerol + H2O = a monoacylglycerol + a fatty acid + H(+)</text>
        <dbReference type="Rhea" id="RHEA:32731"/>
        <dbReference type="ChEBI" id="CHEBI:15377"/>
        <dbReference type="ChEBI" id="CHEBI:15378"/>
        <dbReference type="ChEBI" id="CHEBI:17408"/>
        <dbReference type="ChEBI" id="CHEBI:18035"/>
        <dbReference type="ChEBI" id="CHEBI:28868"/>
    </reaction>
</comment>
<evidence type="ECO:0000256" key="1">
    <source>
        <dbReference type="ARBA" id="ARBA00022729"/>
    </source>
</evidence>
<dbReference type="Proteomes" id="UP000245768">
    <property type="component" value="Unassembled WGS sequence"/>
</dbReference>
<dbReference type="Pfam" id="PF01764">
    <property type="entry name" value="Lipase_3"/>
    <property type="match status" value="1"/>
</dbReference>
<sequence>MKLFHNTFPTLVIAIVALTSFVSSHTPHRRQTPLSDFPQYFRAAQYAQAAACHPKLGQHVGNATVVFREGDGRSVPFAYVAYSKVDGIIISYQGTNTSDVSSIANDVDLALVPTGALLRDCGISIPALVHDGFQKAWLASSINISASVDAQVRLHPMAPIVVVGHSLGGALAALEYLYVHCRHPDKVIRGITYGMPRVGNYHLADAVDQKAARREGGFFSRVVNGNDIIPHLPLRIPVKNIFGYWHSDGEIWINPANGNKVVKCSGQEDPRCSDSLTFYGAEAHEGTYFGVYLGGPKICPVPYIHDTL</sequence>
<dbReference type="GO" id="GO:0016787">
    <property type="term" value="F:hydrolase activity"/>
    <property type="evidence" value="ECO:0007669"/>
    <property type="project" value="UniProtKB-KW"/>
</dbReference>
<reference evidence="8 9" key="1">
    <citation type="journal article" date="2018" name="Mol. Biol. Evol.">
        <title>Broad Genomic Sampling Reveals a Smut Pathogenic Ancestry of the Fungal Clade Ustilaginomycotina.</title>
        <authorList>
            <person name="Kijpornyongpan T."/>
            <person name="Mondo S.J."/>
            <person name="Barry K."/>
            <person name="Sandor L."/>
            <person name="Lee J."/>
            <person name="Lipzen A."/>
            <person name="Pangilinan J."/>
            <person name="LaButti K."/>
            <person name="Hainaut M."/>
            <person name="Henrissat B."/>
            <person name="Grigoriev I.V."/>
            <person name="Spatafora J.W."/>
            <person name="Aime M.C."/>
        </authorList>
    </citation>
    <scope>NUCLEOTIDE SEQUENCE [LARGE SCALE GENOMIC DNA]</scope>
    <source>
        <strain evidence="8 9">MCA 4198</strain>
    </source>
</reference>
<dbReference type="PANTHER" id="PTHR45856:SF25">
    <property type="entry name" value="FUNGAL LIPASE-LIKE DOMAIN-CONTAINING PROTEIN"/>
    <property type="match status" value="1"/>
</dbReference>
<evidence type="ECO:0000313" key="8">
    <source>
        <dbReference type="EMBL" id="PWN92312.1"/>
    </source>
</evidence>
<name>A0A316YT59_9BASI</name>
<dbReference type="InterPro" id="IPR029058">
    <property type="entry name" value="AB_hydrolase_fold"/>
</dbReference>
<keyword evidence="9" id="KW-1185">Reference proteome</keyword>
<comment type="catalytic activity">
    <reaction evidence="5">
        <text>a monoacylglycerol + H2O = glycerol + a fatty acid + H(+)</text>
        <dbReference type="Rhea" id="RHEA:15245"/>
        <dbReference type="ChEBI" id="CHEBI:15377"/>
        <dbReference type="ChEBI" id="CHEBI:15378"/>
        <dbReference type="ChEBI" id="CHEBI:17408"/>
        <dbReference type="ChEBI" id="CHEBI:17754"/>
        <dbReference type="ChEBI" id="CHEBI:28868"/>
    </reaction>
</comment>
<dbReference type="InterPro" id="IPR051218">
    <property type="entry name" value="Sec_MonoDiacylglyc_Lipase"/>
</dbReference>
<evidence type="ECO:0000256" key="6">
    <source>
        <dbReference type="SAM" id="SignalP"/>
    </source>
</evidence>
<gene>
    <name evidence="8" type="ORF">FA10DRAFT_300811</name>
</gene>